<sequence length="413" mass="46428">MALISRKLFPSGPELRVRDVTVSAHDDFQTQRSKLATIMLDAMFQYVGLLDIDGRMLEINRAALDGIGIQMDDIRGKPFWEARWWVISPETQNDLRELIRRAAQGEFVRSDFEVYSQEAGEETIIVDFSLVPIRDSGGNVVFLLPEGRNITEKKRAEAALAQKNDELQASWDLICRQRDELQSLYDRLMVEQKLSERLLLNLLPYPIAERLKARPEIVADSIPEIIADSFPEVTVLFADIVAFTRFSAGMSAEHLVAVLNEIFTEFDTIADRRGLEKIKTIGDAYMAAAGLPEPIIDHAVRAADMALDMIDALSLFNRRTGYNLQMRIGINSGSVVAGVIGKRKFIYDLWGDAVNTASRMESHSLAGRVQVTDATRNLLERSFLFEERGIIAAKGIGAVHTWFLTGRREPISR</sequence>
<evidence type="ECO:0000313" key="11">
    <source>
        <dbReference type="EMBL" id="PZX26934.1"/>
    </source>
</evidence>
<feature type="domain" description="PAC" evidence="9">
    <location>
        <begin position="110"/>
        <end position="162"/>
    </location>
</feature>
<dbReference type="PANTHER" id="PTHR11920:SF335">
    <property type="entry name" value="GUANYLATE CYCLASE"/>
    <property type="match status" value="1"/>
</dbReference>
<dbReference type="GO" id="GO:0004016">
    <property type="term" value="F:adenylate cyclase activity"/>
    <property type="evidence" value="ECO:0007669"/>
    <property type="project" value="UniProtKB-ARBA"/>
</dbReference>
<dbReference type="AlphaFoldDB" id="A0A2W7NVH7"/>
<dbReference type="PANTHER" id="PTHR11920">
    <property type="entry name" value="GUANYLYL CYCLASE"/>
    <property type="match status" value="1"/>
</dbReference>
<dbReference type="PROSITE" id="PS50112">
    <property type="entry name" value="PAS"/>
    <property type="match status" value="1"/>
</dbReference>
<dbReference type="GO" id="GO:0035556">
    <property type="term" value="P:intracellular signal transduction"/>
    <property type="evidence" value="ECO:0007669"/>
    <property type="project" value="InterPro"/>
</dbReference>
<dbReference type="EMBL" id="QKZN01000006">
    <property type="protein sequence ID" value="PZX26934.1"/>
    <property type="molecule type" value="Genomic_DNA"/>
</dbReference>
<dbReference type="InterPro" id="IPR035965">
    <property type="entry name" value="PAS-like_dom_sf"/>
</dbReference>
<dbReference type="SUPFAM" id="SSF55785">
    <property type="entry name" value="PYP-like sensor domain (PAS domain)"/>
    <property type="match status" value="1"/>
</dbReference>
<dbReference type="Gene3D" id="3.30.70.1230">
    <property type="entry name" value="Nucleotide cyclase"/>
    <property type="match status" value="1"/>
</dbReference>
<evidence type="ECO:0000256" key="5">
    <source>
        <dbReference type="ARBA" id="ARBA00023136"/>
    </source>
</evidence>
<dbReference type="InterPro" id="IPR018297">
    <property type="entry name" value="A/G_cyclase_CS"/>
</dbReference>
<dbReference type="Gene3D" id="3.30.450.20">
    <property type="entry name" value="PAS domain"/>
    <property type="match status" value="1"/>
</dbReference>
<comment type="similarity">
    <text evidence="7">Belongs to the adenylyl cyclase class-4/guanylyl cyclase family.</text>
</comment>
<dbReference type="NCBIfam" id="TIGR00229">
    <property type="entry name" value="sensory_box"/>
    <property type="match status" value="1"/>
</dbReference>
<keyword evidence="5" id="KW-0472">Membrane</keyword>
<dbReference type="InterPro" id="IPR000700">
    <property type="entry name" value="PAS-assoc_C"/>
</dbReference>
<organism evidence="11 12">
    <name type="scientific">Cupriavidus phytorum</name>
    <dbReference type="NCBI Taxonomy" id="3024399"/>
    <lineage>
        <taxon>Bacteria</taxon>
        <taxon>Pseudomonadati</taxon>
        <taxon>Pseudomonadota</taxon>
        <taxon>Betaproteobacteria</taxon>
        <taxon>Burkholderiales</taxon>
        <taxon>Burkholderiaceae</taxon>
        <taxon>Cupriavidus</taxon>
    </lineage>
</organism>
<keyword evidence="2" id="KW-0812">Transmembrane</keyword>
<dbReference type="GO" id="GO:0000166">
    <property type="term" value="F:nucleotide binding"/>
    <property type="evidence" value="ECO:0007669"/>
    <property type="project" value="UniProtKB-KW"/>
</dbReference>
<evidence type="ECO:0000256" key="3">
    <source>
        <dbReference type="ARBA" id="ARBA00022741"/>
    </source>
</evidence>
<dbReference type="InterPro" id="IPR050401">
    <property type="entry name" value="Cyclic_nucleotide_synthase"/>
</dbReference>
<evidence type="ECO:0000256" key="1">
    <source>
        <dbReference type="ARBA" id="ARBA00004370"/>
    </source>
</evidence>
<evidence type="ECO:0000256" key="6">
    <source>
        <dbReference type="ARBA" id="ARBA00023239"/>
    </source>
</evidence>
<dbReference type="PROSITE" id="PS50125">
    <property type="entry name" value="GUANYLATE_CYCLASE_2"/>
    <property type="match status" value="1"/>
</dbReference>
<dbReference type="Proteomes" id="UP000249638">
    <property type="component" value="Unassembled WGS sequence"/>
</dbReference>
<dbReference type="GO" id="GO:0016020">
    <property type="term" value="C:membrane"/>
    <property type="evidence" value="ECO:0007669"/>
    <property type="project" value="UniProtKB-SubCell"/>
</dbReference>
<dbReference type="FunFam" id="3.30.450.20:FF:000155">
    <property type="entry name" value="Sensor histidine kinase TodS"/>
    <property type="match status" value="1"/>
</dbReference>
<comment type="caution">
    <text evidence="11">The sequence shown here is derived from an EMBL/GenBank/DDBJ whole genome shotgun (WGS) entry which is preliminary data.</text>
</comment>
<dbReference type="CDD" id="cd07302">
    <property type="entry name" value="CHD"/>
    <property type="match status" value="1"/>
</dbReference>
<dbReference type="CDD" id="cd00130">
    <property type="entry name" value="PAS"/>
    <property type="match status" value="1"/>
</dbReference>
<dbReference type="InterPro" id="IPR013656">
    <property type="entry name" value="PAS_4"/>
</dbReference>
<name>A0A2W7NVH7_9BURK</name>
<keyword evidence="4" id="KW-1133">Transmembrane helix</keyword>
<keyword evidence="6 7" id="KW-0456">Lyase</keyword>
<dbReference type="SUPFAM" id="SSF55073">
    <property type="entry name" value="Nucleotide cyclase"/>
    <property type="match status" value="1"/>
</dbReference>
<dbReference type="GO" id="GO:0009190">
    <property type="term" value="P:cyclic nucleotide biosynthetic process"/>
    <property type="evidence" value="ECO:0007669"/>
    <property type="project" value="InterPro"/>
</dbReference>
<evidence type="ECO:0000259" key="10">
    <source>
        <dbReference type="PROSITE" id="PS50125"/>
    </source>
</evidence>
<proteinExistence type="inferred from homology"/>
<evidence type="ECO:0000256" key="4">
    <source>
        <dbReference type="ARBA" id="ARBA00022989"/>
    </source>
</evidence>
<dbReference type="InterPro" id="IPR000014">
    <property type="entry name" value="PAS"/>
</dbReference>
<dbReference type="InterPro" id="IPR029787">
    <property type="entry name" value="Nucleotide_cyclase"/>
</dbReference>
<feature type="domain" description="Guanylate cyclase" evidence="10">
    <location>
        <begin position="234"/>
        <end position="361"/>
    </location>
</feature>
<gene>
    <name evidence="11" type="ORF">C7416_106223</name>
</gene>
<evidence type="ECO:0000313" key="12">
    <source>
        <dbReference type="Proteomes" id="UP000249638"/>
    </source>
</evidence>
<dbReference type="PROSITE" id="PS50113">
    <property type="entry name" value="PAC"/>
    <property type="match status" value="1"/>
</dbReference>
<keyword evidence="12" id="KW-1185">Reference proteome</keyword>
<dbReference type="InterPro" id="IPR001054">
    <property type="entry name" value="A/G_cyclase"/>
</dbReference>
<reference evidence="11" key="1">
    <citation type="submission" date="2018-06" db="EMBL/GenBank/DDBJ databases">
        <title>Genomic Encyclopedia of Type Strains, Phase IV (KMG-V): Genome sequencing to study the core and pangenomes of soil and plant-associated prokaryotes.</title>
        <authorList>
            <person name="Whitman W."/>
        </authorList>
    </citation>
    <scope>NUCLEOTIDE SEQUENCE [LARGE SCALE GENOMIC DNA]</scope>
    <source>
        <strain evidence="11">MLR2-44</strain>
    </source>
</reference>
<protein>
    <submittedName>
        <fullName evidence="11">PAS domain S-box-containing protein</fullName>
    </submittedName>
</protein>
<dbReference type="Pfam" id="PF08448">
    <property type="entry name" value="PAS_4"/>
    <property type="match status" value="1"/>
</dbReference>
<feature type="domain" description="PAS" evidence="8">
    <location>
        <begin position="32"/>
        <end position="106"/>
    </location>
</feature>
<evidence type="ECO:0000256" key="2">
    <source>
        <dbReference type="ARBA" id="ARBA00022692"/>
    </source>
</evidence>
<evidence type="ECO:0000259" key="8">
    <source>
        <dbReference type="PROSITE" id="PS50112"/>
    </source>
</evidence>
<dbReference type="PROSITE" id="PS00452">
    <property type="entry name" value="GUANYLATE_CYCLASE_1"/>
    <property type="match status" value="1"/>
</dbReference>
<dbReference type="SMART" id="SM00044">
    <property type="entry name" value="CYCc"/>
    <property type="match status" value="1"/>
</dbReference>
<accession>A0A2W7NVH7</accession>
<keyword evidence="3" id="KW-0547">Nucleotide-binding</keyword>
<comment type="subcellular location">
    <subcellularLocation>
        <location evidence="1">Membrane</location>
    </subcellularLocation>
</comment>
<evidence type="ECO:0000259" key="9">
    <source>
        <dbReference type="PROSITE" id="PS50113"/>
    </source>
</evidence>
<evidence type="ECO:0000256" key="7">
    <source>
        <dbReference type="RuleBase" id="RU000405"/>
    </source>
</evidence>
<dbReference type="Pfam" id="PF00211">
    <property type="entry name" value="Guanylate_cyc"/>
    <property type="match status" value="1"/>
</dbReference>